<sequence>MAKLFPEFTSTADLTQIHHSRTRQHTMSAQPSFSSLPSPVHREIAQYLAPPITSRCDLQSYLNLQSSCNPIFAREVRSVMKTPLQNLQAAIAAYDPAYVLKHPQIRHNPIYTRFLTFNDLCDIFGLALESRNRYTAAFAKIFVKFTQILPPNSGSPRQVRYFVQHDERLIRTEQLVDRKFDPTSNMYFLLYRGVEVSVTSTFGAVDMYDYALITHPSAHWPDKEVIFVGRIDDIRICFAHYENNGPHDCERKEAPA</sequence>
<evidence type="ECO:0000313" key="1">
    <source>
        <dbReference type="EMBL" id="KAJ3050931.1"/>
    </source>
</evidence>
<dbReference type="AlphaFoldDB" id="A0AAD5X456"/>
<proteinExistence type="predicted"/>
<accession>A0AAD5X456</accession>
<keyword evidence="2" id="KW-1185">Reference proteome</keyword>
<comment type="caution">
    <text evidence="1">The sequence shown here is derived from an EMBL/GenBank/DDBJ whole genome shotgun (WGS) entry which is preliminary data.</text>
</comment>
<gene>
    <name evidence="1" type="ORF">HK097_008086</name>
</gene>
<reference evidence="1" key="1">
    <citation type="submission" date="2020-05" db="EMBL/GenBank/DDBJ databases">
        <title>Phylogenomic resolution of chytrid fungi.</title>
        <authorList>
            <person name="Stajich J.E."/>
            <person name="Amses K."/>
            <person name="Simmons R."/>
            <person name="Seto K."/>
            <person name="Myers J."/>
            <person name="Bonds A."/>
            <person name="Quandt C.A."/>
            <person name="Barry K."/>
            <person name="Liu P."/>
            <person name="Grigoriev I."/>
            <person name="Longcore J.E."/>
            <person name="James T.Y."/>
        </authorList>
    </citation>
    <scope>NUCLEOTIDE SEQUENCE</scope>
    <source>
        <strain evidence="1">JEL0318</strain>
    </source>
</reference>
<protein>
    <submittedName>
        <fullName evidence="1">Uncharacterized protein</fullName>
    </submittedName>
</protein>
<evidence type="ECO:0000313" key="2">
    <source>
        <dbReference type="Proteomes" id="UP001212841"/>
    </source>
</evidence>
<organism evidence="1 2">
    <name type="scientific">Rhizophlyctis rosea</name>
    <dbReference type="NCBI Taxonomy" id="64517"/>
    <lineage>
        <taxon>Eukaryota</taxon>
        <taxon>Fungi</taxon>
        <taxon>Fungi incertae sedis</taxon>
        <taxon>Chytridiomycota</taxon>
        <taxon>Chytridiomycota incertae sedis</taxon>
        <taxon>Chytridiomycetes</taxon>
        <taxon>Rhizophlyctidales</taxon>
        <taxon>Rhizophlyctidaceae</taxon>
        <taxon>Rhizophlyctis</taxon>
    </lineage>
</organism>
<name>A0AAD5X456_9FUNG</name>
<dbReference type="EMBL" id="JADGJD010000455">
    <property type="protein sequence ID" value="KAJ3050931.1"/>
    <property type="molecule type" value="Genomic_DNA"/>
</dbReference>
<dbReference type="Proteomes" id="UP001212841">
    <property type="component" value="Unassembled WGS sequence"/>
</dbReference>